<feature type="region of interest" description="Disordered" evidence="6">
    <location>
        <begin position="427"/>
        <end position="473"/>
    </location>
</feature>
<dbReference type="VEuPathDB" id="VectorBase:LLONM1_000787"/>
<sequence>MDHLAKLRIRAESINSKMTQKEKTDVFADLKSVRPSIKFLYITPEFAATWIFSELLSHMISYNKVAYFVVDEAHCQGPKEVVKDILENLRFKEPIARFTTPCFRENLFYDVIFKNSINNDFKHLKEFIMQCKGSGDEGVPCGIIYCRTREQVERVAKNLTENGLRTFPYHAGLKPSERIAAQEEWMSGKYPVICATISFGMGVDKSAVRFVVHWDIPQSIAGYYQESGRAGRDGKNLTVVYTTVAASTGRLGGAISLDYNNCGDDLYEGGRNAVKMIESEYTESDASPSDREARAKKERTSLIQKELAARRLNAAKFLEKELPQARISRVKHAMSTETKITGLTITLRESYLSMIADLLKKNYECGEKDDSIPSTLVYRDFEDIGVELEYKAFTNNKVISLYRRSAAKLMADIKAATAKSECYESFGDYKPKKREPRGGEAGDIMKNTPNASSKTPMEKRKPPRHLKKDYMKQTSLKSFFDSQKKIKNEQGIEVETIESEEEKEDNMDVEPIESSDEEDGESDIKAEPIDSDEDEVSDVEEKLQPPPLSELLAQISKPLPDVPEEKPLDTLEVPIEVKEKIELPLELRGMFEIPQKRPPEDDPVEVKAEKRHKFDLPIEISPQTQEYLDQVEKVERRVMPPPKEEKLPRDMKQIMEQKSKLAELVVGYLMPYYREKRFESKEIFKKARKASFTQVLRHSCR</sequence>
<dbReference type="AlphaFoldDB" id="A0A1B0CVD7"/>
<dbReference type="Proteomes" id="UP000092461">
    <property type="component" value="Unassembled WGS sequence"/>
</dbReference>
<evidence type="ECO:0000256" key="4">
    <source>
        <dbReference type="ARBA" id="ARBA00034617"/>
    </source>
</evidence>
<dbReference type="PROSITE" id="PS51194">
    <property type="entry name" value="HELICASE_CTER"/>
    <property type="match status" value="1"/>
</dbReference>
<evidence type="ECO:0000259" key="7">
    <source>
        <dbReference type="PROSITE" id="PS51194"/>
    </source>
</evidence>
<feature type="compositionally biased region" description="Acidic residues" evidence="6">
    <location>
        <begin position="529"/>
        <end position="538"/>
    </location>
</feature>
<organism evidence="8 9">
    <name type="scientific">Lutzomyia longipalpis</name>
    <name type="common">Sand fly</name>
    <dbReference type="NCBI Taxonomy" id="7200"/>
    <lineage>
        <taxon>Eukaryota</taxon>
        <taxon>Metazoa</taxon>
        <taxon>Ecdysozoa</taxon>
        <taxon>Arthropoda</taxon>
        <taxon>Hexapoda</taxon>
        <taxon>Insecta</taxon>
        <taxon>Pterygota</taxon>
        <taxon>Neoptera</taxon>
        <taxon>Endopterygota</taxon>
        <taxon>Diptera</taxon>
        <taxon>Nematocera</taxon>
        <taxon>Psychodoidea</taxon>
        <taxon>Psychodidae</taxon>
        <taxon>Lutzomyia</taxon>
        <taxon>Lutzomyia</taxon>
    </lineage>
</organism>
<evidence type="ECO:0000256" key="1">
    <source>
        <dbReference type="ARBA" id="ARBA00005446"/>
    </source>
</evidence>
<feature type="region of interest" description="Disordered" evidence="6">
    <location>
        <begin position="487"/>
        <end position="548"/>
    </location>
</feature>
<dbReference type="GO" id="GO:0016787">
    <property type="term" value="F:hydrolase activity"/>
    <property type="evidence" value="ECO:0007669"/>
    <property type="project" value="UniProtKB-KW"/>
</dbReference>
<feature type="domain" description="Helicase C-terminal" evidence="7">
    <location>
        <begin position="123"/>
        <end position="292"/>
    </location>
</feature>
<protein>
    <recommendedName>
        <fullName evidence="5">DNA 3'-5' helicase</fullName>
        <ecNumber evidence="5">5.6.2.4</ecNumber>
    </recommendedName>
</protein>
<dbReference type="GO" id="GO:0043138">
    <property type="term" value="F:3'-5' DNA helicase activity"/>
    <property type="evidence" value="ECO:0007669"/>
    <property type="project" value="UniProtKB-EC"/>
</dbReference>
<accession>A0A1B0CVD7</accession>
<proteinExistence type="inferred from homology"/>
<reference evidence="8" key="1">
    <citation type="submission" date="2020-05" db="UniProtKB">
        <authorList>
            <consortium name="EnsemblMetazoa"/>
        </authorList>
    </citation>
    <scope>IDENTIFICATION</scope>
    <source>
        <strain evidence="8">Jacobina</strain>
    </source>
</reference>
<dbReference type="EnsemblMetazoa" id="LLOJ008922-RA">
    <property type="protein sequence ID" value="LLOJ008922-PA"/>
    <property type="gene ID" value="LLOJ008922"/>
</dbReference>
<dbReference type="VEuPathDB" id="VectorBase:LLOJ008922"/>
<feature type="compositionally biased region" description="Acidic residues" evidence="6">
    <location>
        <begin position="495"/>
        <end position="521"/>
    </location>
</feature>
<evidence type="ECO:0000256" key="6">
    <source>
        <dbReference type="SAM" id="MobiDB-lite"/>
    </source>
</evidence>
<dbReference type="GO" id="GO:0003677">
    <property type="term" value="F:DNA binding"/>
    <property type="evidence" value="ECO:0007669"/>
    <property type="project" value="UniProtKB-KW"/>
</dbReference>
<dbReference type="EC" id="5.6.2.4" evidence="5"/>
<dbReference type="GO" id="GO:0005694">
    <property type="term" value="C:chromosome"/>
    <property type="evidence" value="ECO:0007669"/>
    <property type="project" value="TreeGrafter"/>
</dbReference>
<dbReference type="EMBL" id="AJWK01030434">
    <property type="status" value="NOT_ANNOTATED_CDS"/>
    <property type="molecule type" value="Genomic_DNA"/>
</dbReference>
<dbReference type="PANTHER" id="PTHR13710">
    <property type="entry name" value="DNA HELICASE RECQ FAMILY MEMBER"/>
    <property type="match status" value="1"/>
</dbReference>
<evidence type="ECO:0000313" key="8">
    <source>
        <dbReference type="EnsemblMetazoa" id="LLOJ008922-PA"/>
    </source>
</evidence>
<dbReference type="GO" id="GO:0005634">
    <property type="term" value="C:nucleus"/>
    <property type="evidence" value="ECO:0007669"/>
    <property type="project" value="TreeGrafter"/>
</dbReference>
<dbReference type="SUPFAM" id="SSF52540">
    <property type="entry name" value="P-loop containing nucleoside triphosphate hydrolases"/>
    <property type="match status" value="1"/>
</dbReference>
<evidence type="ECO:0000256" key="5">
    <source>
        <dbReference type="ARBA" id="ARBA00034808"/>
    </source>
</evidence>
<dbReference type="InterPro" id="IPR001650">
    <property type="entry name" value="Helicase_C-like"/>
</dbReference>
<comment type="similarity">
    <text evidence="1">Belongs to the helicase family. RecQ subfamily.</text>
</comment>
<keyword evidence="3" id="KW-0238">DNA-binding</keyword>
<dbReference type="GO" id="GO:0009378">
    <property type="term" value="F:four-way junction helicase activity"/>
    <property type="evidence" value="ECO:0007669"/>
    <property type="project" value="TreeGrafter"/>
</dbReference>
<evidence type="ECO:0000313" key="9">
    <source>
        <dbReference type="Proteomes" id="UP000092461"/>
    </source>
</evidence>
<evidence type="ECO:0000256" key="2">
    <source>
        <dbReference type="ARBA" id="ARBA00022801"/>
    </source>
</evidence>
<dbReference type="Gene3D" id="6.10.250.3140">
    <property type="match status" value="1"/>
</dbReference>
<dbReference type="Pfam" id="PF00271">
    <property type="entry name" value="Helicase_C"/>
    <property type="match status" value="1"/>
</dbReference>
<keyword evidence="2" id="KW-0378">Hydrolase</keyword>
<dbReference type="SMART" id="SM00490">
    <property type="entry name" value="HELICc"/>
    <property type="match status" value="1"/>
</dbReference>
<dbReference type="Gene3D" id="3.40.50.300">
    <property type="entry name" value="P-loop containing nucleotide triphosphate hydrolases"/>
    <property type="match status" value="2"/>
</dbReference>
<dbReference type="PROSITE" id="PS00690">
    <property type="entry name" value="DEAH_ATP_HELICASE"/>
    <property type="match status" value="1"/>
</dbReference>
<dbReference type="GO" id="GO:0005737">
    <property type="term" value="C:cytoplasm"/>
    <property type="evidence" value="ECO:0007669"/>
    <property type="project" value="TreeGrafter"/>
</dbReference>
<name>A0A1B0CVD7_LUTLO</name>
<dbReference type="InterPro" id="IPR027417">
    <property type="entry name" value="P-loop_NTPase"/>
</dbReference>
<comment type="catalytic activity">
    <reaction evidence="4">
        <text>Couples ATP hydrolysis with the unwinding of duplex DNA by translocating in the 3'-5' direction.</text>
        <dbReference type="EC" id="5.6.2.4"/>
    </reaction>
</comment>
<dbReference type="PANTHER" id="PTHR13710:SF152">
    <property type="entry name" value="ATP-DEPENDENT DNA HELICASE Q5"/>
    <property type="match status" value="1"/>
</dbReference>
<keyword evidence="9" id="KW-1185">Reference proteome</keyword>
<dbReference type="GO" id="GO:0000724">
    <property type="term" value="P:double-strand break repair via homologous recombination"/>
    <property type="evidence" value="ECO:0007669"/>
    <property type="project" value="TreeGrafter"/>
</dbReference>
<evidence type="ECO:0000256" key="3">
    <source>
        <dbReference type="ARBA" id="ARBA00023125"/>
    </source>
</evidence>
<dbReference type="InterPro" id="IPR002464">
    <property type="entry name" value="DNA/RNA_helicase_DEAH_CS"/>
</dbReference>